<dbReference type="Proteomes" id="UP001519887">
    <property type="component" value="Unassembled WGS sequence"/>
</dbReference>
<dbReference type="InterPro" id="IPR047907">
    <property type="entry name" value="CD1375-like"/>
</dbReference>
<accession>A0ABS7BUV3</accession>
<reference evidence="1 2" key="1">
    <citation type="submission" date="2021-07" db="EMBL/GenBank/DDBJ databases">
        <title>Paenibacillus radiodurans sp. nov., isolated from the southeastern edge of Tengger Desert.</title>
        <authorList>
            <person name="Zhang G."/>
        </authorList>
    </citation>
    <scope>NUCLEOTIDE SEQUENCE [LARGE SCALE GENOMIC DNA]</scope>
    <source>
        <strain evidence="1 2">CCM 7311</strain>
    </source>
</reference>
<keyword evidence="2" id="KW-1185">Reference proteome</keyword>
<evidence type="ECO:0000313" key="2">
    <source>
        <dbReference type="Proteomes" id="UP001519887"/>
    </source>
</evidence>
<dbReference type="EMBL" id="JAHZIK010000001">
    <property type="protein sequence ID" value="MBW7452428.1"/>
    <property type="molecule type" value="Genomic_DNA"/>
</dbReference>
<name>A0ABS7BUV3_9BACL</name>
<evidence type="ECO:0000313" key="1">
    <source>
        <dbReference type="EMBL" id="MBW7452428.1"/>
    </source>
</evidence>
<comment type="caution">
    <text evidence="1">The sequence shown here is derived from an EMBL/GenBank/DDBJ whole genome shotgun (WGS) entry which is preliminary data.</text>
</comment>
<gene>
    <name evidence="1" type="ORF">K0U00_00040</name>
</gene>
<organism evidence="1 2">
    <name type="scientific">Paenibacillus sepulcri</name>
    <dbReference type="NCBI Taxonomy" id="359917"/>
    <lineage>
        <taxon>Bacteria</taxon>
        <taxon>Bacillati</taxon>
        <taxon>Bacillota</taxon>
        <taxon>Bacilli</taxon>
        <taxon>Bacillales</taxon>
        <taxon>Paenibacillaceae</taxon>
        <taxon>Paenibacillus</taxon>
    </lineage>
</organism>
<protein>
    <submittedName>
        <fullName evidence="1">ASCH domain-containing protein</fullName>
    </submittedName>
</protein>
<proteinExistence type="predicted"/>
<sequence length="35" mass="3875">MAEVYATLIRKGLKTIDDVPVTKREETQAILDADA</sequence>
<dbReference type="RefSeq" id="WP_210045119.1">
    <property type="nucleotide sequence ID" value="NZ_JBHLVU010000013.1"/>
</dbReference>
<dbReference type="NCBIfam" id="NF040910">
    <property type="entry name" value="CD1375_fam"/>
    <property type="match status" value="1"/>
</dbReference>